<accession>A0A9X1YFL4</accession>
<dbReference type="PANTHER" id="PTHR23513:SF9">
    <property type="entry name" value="ENTEROBACTIN EXPORTER ENTS"/>
    <property type="match status" value="1"/>
</dbReference>
<evidence type="ECO:0000313" key="10">
    <source>
        <dbReference type="Proteomes" id="UP001139353"/>
    </source>
</evidence>
<dbReference type="SUPFAM" id="SSF103473">
    <property type="entry name" value="MFS general substrate transporter"/>
    <property type="match status" value="1"/>
</dbReference>
<dbReference type="CDD" id="cd06173">
    <property type="entry name" value="MFS_MefA_like"/>
    <property type="match status" value="1"/>
</dbReference>
<proteinExistence type="predicted"/>
<feature type="transmembrane region" description="Helical" evidence="7">
    <location>
        <begin position="45"/>
        <end position="66"/>
    </location>
</feature>
<dbReference type="EMBL" id="JAJLJH010000001">
    <property type="protein sequence ID" value="MCK9685061.1"/>
    <property type="molecule type" value="Genomic_DNA"/>
</dbReference>
<evidence type="ECO:0000256" key="3">
    <source>
        <dbReference type="ARBA" id="ARBA00022475"/>
    </source>
</evidence>
<name>A0A9X1YFL4_9BURK</name>
<evidence type="ECO:0000256" key="2">
    <source>
        <dbReference type="ARBA" id="ARBA00022448"/>
    </source>
</evidence>
<dbReference type="InterPro" id="IPR010290">
    <property type="entry name" value="TM_effector"/>
</dbReference>
<evidence type="ECO:0000256" key="6">
    <source>
        <dbReference type="ARBA" id="ARBA00023136"/>
    </source>
</evidence>
<organism evidence="9 10">
    <name type="scientific">Scleromatobacter humisilvae</name>
    <dbReference type="NCBI Taxonomy" id="2897159"/>
    <lineage>
        <taxon>Bacteria</taxon>
        <taxon>Pseudomonadati</taxon>
        <taxon>Pseudomonadota</taxon>
        <taxon>Betaproteobacteria</taxon>
        <taxon>Burkholderiales</taxon>
        <taxon>Sphaerotilaceae</taxon>
        <taxon>Scleromatobacter</taxon>
    </lineage>
</organism>
<dbReference type="Proteomes" id="UP001139353">
    <property type="component" value="Unassembled WGS sequence"/>
</dbReference>
<feature type="domain" description="Major facilitator superfamily (MFS) profile" evidence="8">
    <location>
        <begin position="1"/>
        <end position="194"/>
    </location>
</feature>
<feature type="transmembrane region" description="Helical" evidence="7">
    <location>
        <begin position="127"/>
        <end position="143"/>
    </location>
</feature>
<dbReference type="Pfam" id="PF05977">
    <property type="entry name" value="MFS_3"/>
    <property type="match status" value="1"/>
</dbReference>
<dbReference type="GO" id="GO:0022857">
    <property type="term" value="F:transmembrane transporter activity"/>
    <property type="evidence" value="ECO:0007669"/>
    <property type="project" value="InterPro"/>
</dbReference>
<evidence type="ECO:0000259" key="8">
    <source>
        <dbReference type="PROSITE" id="PS50850"/>
    </source>
</evidence>
<dbReference type="InterPro" id="IPR020846">
    <property type="entry name" value="MFS_dom"/>
</dbReference>
<feature type="transmembrane region" description="Helical" evidence="7">
    <location>
        <begin position="163"/>
        <end position="189"/>
    </location>
</feature>
<keyword evidence="4 7" id="KW-0812">Transmembrane</keyword>
<comment type="subcellular location">
    <subcellularLocation>
        <location evidence="1">Cell membrane</location>
        <topology evidence="1">Multi-pass membrane protein</topology>
    </subcellularLocation>
</comment>
<dbReference type="RefSeq" id="WP_275681921.1">
    <property type="nucleotide sequence ID" value="NZ_JAJLJH010000001.1"/>
</dbReference>
<evidence type="ECO:0000256" key="1">
    <source>
        <dbReference type="ARBA" id="ARBA00004651"/>
    </source>
</evidence>
<dbReference type="InterPro" id="IPR036259">
    <property type="entry name" value="MFS_trans_sf"/>
</dbReference>
<feature type="transmembrane region" description="Helical" evidence="7">
    <location>
        <begin position="367"/>
        <end position="389"/>
    </location>
</feature>
<feature type="transmembrane region" description="Helical" evidence="7">
    <location>
        <begin position="284"/>
        <end position="314"/>
    </location>
</feature>
<evidence type="ECO:0000256" key="5">
    <source>
        <dbReference type="ARBA" id="ARBA00022989"/>
    </source>
</evidence>
<feature type="transmembrane region" description="Helical" evidence="7">
    <location>
        <begin position="78"/>
        <end position="95"/>
    </location>
</feature>
<keyword evidence="6 7" id="KW-0472">Membrane</keyword>
<dbReference type="PROSITE" id="PS50850">
    <property type="entry name" value="MFS"/>
    <property type="match status" value="1"/>
</dbReference>
<reference evidence="9" key="1">
    <citation type="submission" date="2021-11" db="EMBL/GenBank/DDBJ databases">
        <title>BS-T2-15 a new species belonging to the Comamonadaceae family isolated from the soil of a French oak forest.</title>
        <authorList>
            <person name="Mieszkin S."/>
            <person name="Alain K."/>
        </authorList>
    </citation>
    <scope>NUCLEOTIDE SEQUENCE</scope>
    <source>
        <strain evidence="9">BS-T2-15</strain>
    </source>
</reference>
<evidence type="ECO:0000256" key="4">
    <source>
        <dbReference type="ARBA" id="ARBA00022692"/>
    </source>
</evidence>
<keyword evidence="2" id="KW-0813">Transport</keyword>
<dbReference type="Gene3D" id="1.20.1250.20">
    <property type="entry name" value="MFS general substrate transporter like domains"/>
    <property type="match status" value="2"/>
</dbReference>
<feature type="transmembrane region" description="Helical" evidence="7">
    <location>
        <begin position="101"/>
        <end position="120"/>
    </location>
</feature>
<dbReference type="GO" id="GO:0005886">
    <property type="term" value="C:plasma membrane"/>
    <property type="evidence" value="ECO:0007669"/>
    <property type="project" value="UniProtKB-SubCell"/>
</dbReference>
<dbReference type="PANTHER" id="PTHR23513">
    <property type="entry name" value="INTEGRAL MEMBRANE EFFLUX PROTEIN-RELATED"/>
    <property type="match status" value="1"/>
</dbReference>
<sequence>MPVSFSLASYPSFLRFWAGRVAGTMANQMLMVAVGWQMYDLTHSAWNLGLVGLFQFVPALALALVAGHVADRHDRRHIVSMALTLQLAAALLLLLSTHEHWISRDLILGVSLLLGVARSFQMTATQALTPLLVPSAILARAMALSSSGNQAAIIGGPALGGFLYAAGASVVYVVCAALLVLGASLVWSVRYDHKPAPRAPVTMDTLLAGVRFIRAKPVVLGAISLDLFAVLLGGAVALLPIYARDILHVGPEGLGLLRGAPAMGALLMSLVLARWTIRSRAGAILFSCVAIFGLTTIVFGVSTSFLLSMVALFINGAVDMVSVVVRQTLVQLDTPDEMRGRVSAVNSIFIGASNQLGEFESGATAALFGPVGAVVVGGVGTLLVVGLWMRWFPELRNRRSLTEA</sequence>
<protein>
    <submittedName>
        <fullName evidence="9">MFS transporter</fullName>
    </submittedName>
</protein>
<comment type="caution">
    <text evidence="9">The sequence shown here is derived from an EMBL/GenBank/DDBJ whole genome shotgun (WGS) entry which is preliminary data.</text>
</comment>
<keyword evidence="5 7" id="KW-1133">Transmembrane helix</keyword>
<feature type="transmembrane region" description="Helical" evidence="7">
    <location>
        <begin position="255"/>
        <end position="277"/>
    </location>
</feature>
<keyword evidence="3" id="KW-1003">Cell membrane</keyword>
<gene>
    <name evidence="9" type="ORF">LPC04_04985</name>
</gene>
<feature type="transmembrane region" description="Helical" evidence="7">
    <location>
        <begin position="218"/>
        <end position="243"/>
    </location>
</feature>
<dbReference type="AlphaFoldDB" id="A0A9X1YFL4"/>
<evidence type="ECO:0000256" key="7">
    <source>
        <dbReference type="SAM" id="Phobius"/>
    </source>
</evidence>
<evidence type="ECO:0000313" key="9">
    <source>
        <dbReference type="EMBL" id="MCK9685061.1"/>
    </source>
</evidence>
<keyword evidence="10" id="KW-1185">Reference proteome</keyword>